<dbReference type="OrthoDB" id="2235857at2"/>
<accession>A0A239XGA1</accession>
<dbReference type="EMBL" id="LT906454">
    <property type="protein sequence ID" value="SNV45422.1"/>
    <property type="molecule type" value="Genomic_DNA"/>
</dbReference>
<protein>
    <submittedName>
        <fullName evidence="1">Chemotaxis protein</fullName>
    </submittedName>
</protein>
<gene>
    <name evidence="1" type="ORF">SAMEA4504048_02016</name>
</gene>
<organism evidence="1 2">
    <name type="scientific">Streptococcus acidominimus</name>
    <dbReference type="NCBI Taxonomy" id="1326"/>
    <lineage>
        <taxon>Bacteria</taxon>
        <taxon>Bacillati</taxon>
        <taxon>Bacillota</taxon>
        <taxon>Bacilli</taxon>
        <taxon>Lactobacillales</taxon>
        <taxon>Streptococcaceae</taxon>
        <taxon>Streptococcus</taxon>
    </lineage>
</organism>
<proteinExistence type="predicted"/>
<dbReference type="KEGG" id="saco:SAME_02016"/>
<reference evidence="1 2" key="1">
    <citation type="submission" date="2017-06" db="EMBL/GenBank/DDBJ databases">
        <authorList>
            <consortium name="Pathogen Informatics"/>
        </authorList>
    </citation>
    <scope>NUCLEOTIDE SEQUENCE [LARGE SCALE GENOMIC DNA]</scope>
    <source>
        <strain evidence="1 2">NCTC11291</strain>
    </source>
</reference>
<dbReference type="RefSeq" id="WP_095123476.1">
    <property type="nucleotide sequence ID" value="NZ_LT906454.1"/>
</dbReference>
<sequence>MGLKTKLATAVAAYISYKAFSRRHDIKQTYTIEKARFDSMSKDKENIQKQVGIIKSELAKVNAISQEIGYNTRVFQQDLEPRLKIIKDHTNHLQNHLNTKKTEKN</sequence>
<dbReference type="AlphaFoldDB" id="A0A239XGA1"/>
<evidence type="ECO:0000313" key="2">
    <source>
        <dbReference type="Proteomes" id="UP000215144"/>
    </source>
</evidence>
<dbReference type="Proteomes" id="UP000215144">
    <property type="component" value="Chromosome 1"/>
</dbReference>
<name>A0A239XGA1_STRAI</name>
<evidence type="ECO:0000313" key="1">
    <source>
        <dbReference type="EMBL" id="SNV45422.1"/>
    </source>
</evidence>